<reference evidence="2 3" key="1">
    <citation type="submission" date="2023-04" db="EMBL/GenBank/DDBJ databases">
        <title>Bacteria Genome Submission.</title>
        <authorList>
            <person name="Isaac P."/>
        </authorList>
    </citation>
    <scope>NUCLEOTIDE SEQUENCE [LARGE SCALE GENOMIC DNA]</scope>
    <source>
        <strain evidence="2 3">SampleS7P1</strain>
    </source>
</reference>
<evidence type="ECO:0000313" key="2">
    <source>
        <dbReference type="EMBL" id="WGX75469.1"/>
    </source>
</evidence>
<protein>
    <recommendedName>
        <fullName evidence="1">Predicted pPIWI-associating nuclease group 2 domain-containing protein</fullName>
    </recommendedName>
</protein>
<evidence type="ECO:0000259" key="1">
    <source>
        <dbReference type="Pfam" id="PF18166"/>
    </source>
</evidence>
<evidence type="ECO:0000313" key="3">
    <source>
        <dbReference type="Proteomes" id="UP001239169"/>
    </source>
</evidence>
<dbReference type="InterPro" id="IPR041584">
    <property type="entry name" value="Put_pPIWI_pnuc_2"/>
</dbReference>
<proteinExistence type="predicted"/>
<gene>
    <name evidence="2" type="ORF">QJS64_16010</name>
</gene>
<organism evidence="2 3">
    <name type="scientific">Paraclostridium bifermentans</name>
    <name type="common">Clostridium bifermentans</name>
    <dbReference type="NCBI Taxonomy" id="1490"/>
    <lineage>
        <taxon>Bacteria</taxon>
        <taxon>Bacillati</taxon>
        <taxon>Bacillota</taxon>
        <taxon>Clostridia</taxon>
        <taxon>Peptostreptococcales</taxon>
        <taxon>Peptostreptococcaceae</taxon>
        <taxon>Paraclostridium</taxon>
    </lineage>
</organism>
<sequence length="121" mass="14140">MYINVPNEKQIEFDDLEDIITSYFRDVEIPNELDILSTHTSIDCIEIDEIYSIRVKADSNIEVEGNGIIYADLQYGSGHDNRNGDGFEYQESFPLEYKIEFNSEQEILDIEYEIDTSSFYE</sequence>
<accession>A0ABY8R1U1</accession>
<feature type="domain" description="Predicted pPIWI-associating nuclease group 2" evidence="1">
    <location>
        <begin position="28"/>
        <end position="120"/>
    </location>
</feature>
<keyword evidence="3" id="KW-1185">Reference proteome</keyword>
<dbReference type="Proteomes" id="UP001239169">
    <property type="component" value="Chromosome"/>
</dbReference>
<dbReference type="EMBL" id="CP124685">
    <property type="protein sequence ID" value="WGX75469.1"/>
    <property type="molecule type" value="Genomic_DNA"/>
</dbReference>
<dbReference type="Pfam" id="PF18166">
    <property type="entry name" value="pP_pnuc_2"/>
    <property type="match status" value="1"/>
</dbReference>
<name>A0ABY8R1U1_PARBF</name>